<sequence length="487" mass="56272">MAEDRPNIIFINTDQQRMDTIRALGADHMDTPNLDRLAEEGVTFTDCHITAPSCAPSRASLFTGHYPHTTGIYRNGDRWTRSWVEDLSESGYYTVNVGKMHTAPYETPMGFDERYPVENKDRYLGDMPAGEPPLPGEKFYLDEWDRAMQARGILKQQREFYRQWEDYEERLGAFEWELPEDTHPDVFVGNFATRWLDHMPRLEQPLFMEIGFPGPHPPFDPTPEYAKEYMDRDLPLPTAPESDLENQPEALQALRRHHQGVDHDSVTHDVEASEEELHRQRAYYYANVAMIDEKVGDIMDALEANGYDDTVVVFTSDHGEMLGDHGHIQKWTMYDEVTNVPMMVWSPGRFDADTVDDLVSLFDLGPTMLELADAPVDDSMEAESLVPALEGDEEWSGREYVYAEHARDGILQETEFMTMIRSDDWKLVHFVDSDEGQLFDLTEDPEETDNRWNDPDAQEVKRELLDQLLTWRIRSGVQTADWAADFR</sequence>
<dbReference type="SUPFAM" id="SSF53649">
    <property type="entry name" value="Alkaline phosphatase-like"/>
    <property type="match status" value="1"/>
</dbReference>
<dbReference type="InterPro" id="IPR000917">
    <property type="entry name" value="Sulfatase_N"/>
</dbReference>
<keyword evidence="6" id="KW-1185">Reference proteome</keyword>
<proteinExistence type="inferred from homology"/>
<accession>A0A7D5TMQ1</accession>
<name>A0A7D5TMQ1_9EURY</name>
<dbReference type="KEGG" id="hrr:HZS55_14630"/>
<dbReference type="EMBL" id="CP058910">
    <property type="protein sequence ID" value="QLH78452.1"/>
    <property type="molecule type" value="Genomic_DNA"/>
</dbReference>
<dbReference type="GO" id="GO:0008484">
    <property type="term" value="F:sulfuric ester hydrolase activity"/>
    <property type="evidence" value="ECO:0007669"/>
    <property type="project" value="TreeGrafter"/>
</dbReference>
<evidence type="ECO:0000256" key="3">
    <source>
        <dbReference type="ARBA" id="ARBA00022801"/>
    </source>
</evidence>
<protein>
    <submittedName>
        <fullName evidence="5">Sulfatase-like hydrolase/transferase</fullName>
    </submittedName>
</protein>
<evidence type="ECO:0000313" key="5">
    <source>
        <dbReference type="EMBL" id="QLH78452.1"/>
    </source>
</evidence>
<dbReference type="GO" id="GO:0046872">
    <property type="term" value="F:metal ion binding"/>
    <property type="evidence" value="ECO:0007669"/>
    <property type="project" value="UniProtKB-KW"/>
</dbReference>
<evidence type="ECO:0000259" key="4">
    <source>
        <dbReference type="Pfam" id="PF00884"/>
    </source>
</evidence>
<dbReference type="PANTHER" id="PTHR45953">
    <property type="entry name" value="IDURONATE 2-SULFATASE"/>
    <property type="match status" value="1"/>
</dbReference>
<dbReference type="RefSeq" id="WP_179908335.1">
    <property type="nucleotide sequence ID" value="NZ_CP058910.1"/>
</dbReference>
<dbReference type="GO" id="GO:0016740">
    <property type="term" value="F:transferase activity"/>
    <property type="evidence" value="ECO:0007669"/>
    <property type="project" value="UniProtKB-KW"/>
</dbReference>
<dbReference type="Pfam" id="PF00884">
    <property type="entry name" value="Sulfatase"/>
    <property type="match status" value="1"/>
</dbReference>
<dbReference type="InterPro" id="IPR024607">
    <property type="entry name" value="Sulfatase_CS"/>
</dbReference>
<dbReference type="PANTHER" id="PTHR45953:SF1">
    <property type="entry name" value="IDURONATE 2-SULFATASE"/>
    <property type="match status" value="1"/>
</dbReference>
<dbReference type="AlphaFoldDB" id="A0A7D5TMQ1"/>
<dbReference type="OrthoDB" id="145229at2157"/>
<dbReference type="InterPro" id="IPR017850">
    <property type="entry name" value="Alkaline_phosphatase_core_sf"/>
</dbReference>
<dbReference type="Gene3D" id="3.40.720.10">
    <property type="entry name" value="Alkaline Phosphatase, subunit A"/>
    <property type="match status" value="1"/>
</dbReference>
<dbReference type="GO" id="GO:0005737">
    <property type="term" value="C:cytoplasm"/>
    <property type="evidence" value="ECO:0007669"/>
    <property type="project" value="TreeGrafter"/>
</dbReference>
<feature type="domain" description="Sulfatase N-terminal" evidence="4">
    <location>
        <begin position="6"/>
        <end position="373"/>
    </location>
</feature>
<dbReference type="Proteomes" id="UP000509667">
    <property type="component" value="Chromosome"/>
</dbReference>
<evidence type="ECO:0000256" key="1">
    <source>
        <dbReference type="ARBA" id="ARBA00008779"/>
    </source>
</evidence>
<organism evidence="5 6">
    <name type="scientific">Halosimplex rubrum</name>
    <dbReference type="NCBI Taxonomy" id="869889"/>
    <lineage>
        <taxon>Archaea</taxon>
        <taxon>Methanobacteriati</taxon>
        <taxon>Methanobacteriota</taxon>
        <taxon>Stenosarchaea group</taxon>
        <taxon>Halobacteria</taxon>
        <taxon>Halobacteriales</taxon>
        <taxon>Haloarculaceae</taxon>
        <taxon>Halosimplex</taxon>
    </lineage>
</organism>
<evidence type="ECO:0000256" key="2">
    <source>
        <dbReference type="ARBA" id="ARBA00022723"/>
    </source>
</evidence>
<dbReference type="GeneID" id="56079123"/>
<keyword evidence="5" id="KW-0808">Transferase</keyword>
<evidence type="ECO:0000313" key="6">
    <source>
        <dbReference type="Proteomes" id="UP000509667"/>
    </source>
</evidence>
<comment type="similarity">
    <text evidence="1">Belongs to the sulfatase family.</text>
</comment>
<gene>
    <name evidence="5" type="ORF">HZS55_14630</name>
</gene>
<reference evidence="5 6" key="1">
    <citation type="submission" date="2020-07" db="EMBL/GenBank/DDBJ databases">
        <title>Halosimplex pelagicum sp. nov. and Halosimplex rubrum sp. nov., isolated from salted brown alga Laminaria, and emended description of the genus Halosimplex.</title>
        <authorList>
            <person name="Cui H."/>
        </authorList>
    </citation>
    <scope>NUCLEOTIDE SEQUENCE [LARGE SCALE GENOMIC DNA]</scope>
    <source>
        <strain evidence="5 6">R27</strain>
    </source>
</reference>
<dbReference type="PROSITE" id="PS00523">
    <property type="entry name" value="SULFATASE_1"/>
    <property type="match status" value="1"/>
</dbReference>
<keyword evidence="3 5" id="KW-0378">Hydrolase</keyword>
<keyword evidence="2" id="KW-0479">Metal-binding</keyword>